<evidence type="ECO:0000259" key="1">
    <source>
        <dbReference type="SMART" id="SM00871"/>
    </source>
</evidence>
<dbReference type="InterPro" id="IPR010499">
    <property type="entry name" value="AraC_E-bd"/>
</dbReference>
<gene>
    <name evidence="2" type="ORF">KW502_00640</name>
</gene>
<reference evidence="2 3" key="1">
    <citation type="submission" date="2021-07" db="EMBL/GenBank/DDBJ databases">
        <title>Mesonia aestuariivivens sp. nov., isolated from a tidal flat.</title>
        <authorList>
            <person name="Kim Y.-O."/>
            <person name="Yoon J.-H."/>
        </authorList>
    </citation>
    <scope>NUCLEOTIDE SEQUENCE [LARGE SCALE GENOMIC DNA]</scope>
    <source>
        <strain evidence="2 3">JHPTF-M18</strain>
    </source>
</reference>
<sequence>MQPKIITTRPMTLVGLKTEMNFSKNKTVELWQTFMSKKHLVNAKNSGLFSVEVYPDVSFFEVFNPTKSFEKWAAVEIEVNQNFPKEMKLLEIAAGLYAKFNYRGKPSDVPTFYSEIFSEWFPNSEYKLASCPHFAIMGEKYKGEHRDSEEEIFIPIERKA</sequence>
<dbReference type="PANTHER" id="PTHR36444:SF2">
    <property type="entry name" value="TRANSCRIPTIONAL REGULATOR PROTEIN YOBU-RELATED"/>
    <property type="match status" value="1"/>
</dbReference>
<accession>A0ABS6VXQ0</accession>
<dbReference type="Proteomes" id="UP000719267">
    <property type="component" value="Unassembled WGS sequence"/>
</dbReference>
<name>A0ABS6VXQ0_9FLAO</name>
<evidence type="ECO:0000313" key="3">
    <source>
        <dbReference type="Proteomes" id="UP000719267"/>
    </source>
</evidence>
<dbReference type="PANTHER" id="PTHR36444">
    <property type="entry name" value="TRANSCRIPTIONAL REGULATOR PROTEIN YOBU-RELATED"/>
    <property type="match status" value="1"/>
</dbReference>
<dbReference type="InterPro" id="IPR029442">
    <property type="entry name" value="GyrI-like"/>
</dbReference>
<proteinExistence type="predicted"/>
<feature type="domain" description="AraC effector-binding" evidence="1">
    <location>
        <begin position="1"/>
        <end position="157"/>
    </location>
</feature>
<dbReference type="InterPro" id="IPR053182">
    <property type="entry name" value="YobU-like_regulator"/>
</dbReference>
<organism evidence="2 3">
    <name type="scientific">Mesonia aestuariivivens</name>
    <dbReference type="NCBI Taxonomy" id="2796128"/>
    <lineage>
        <taxon>Bacteria</taxon>
        <taxon>Pseudomonadati</taxon>
        <taxon>Bacteroidota</taxon>
        <taxon>Flavobacteriia</taxon>
        <taxon>Flavobacteriales</taxon>
        <taxon>Flavobacteriaceae</taxon>
        <taxon>Mesonia</taxon>
    </lineage>
</organism>
<dbReference type="EMBL" id="JAHWDF010000001">
    <property type="protein sequence ID" value="MBW2960304.1"/>
    <property type="molecule type" value="Genomic_DNA"/>
</dbReference>
<evidence type="ECO:0000313" key="2">
    <source>
        <dbReference type="EMBL" id="MBW2960304.1"/>
    </source>
</evidence>
<comment type="caution">
    <text evidence="2">The sequence shown here is derived from an EMBL/GenBank/DDBJ whole genome shotgun (WGS) entry which is preliminary data.</text>
</comment>
<keyword evidence="3" id="KW-1185">Reference proteome</keyword>
<dbReference type="RefSeq" id="WP_219038593.1">
    <property type="nucleotide sequence ID" value="NZ_JAHWDF010000001.1"/>
</dbReference>
<protein>
    <submittedName>
        <fullName evidence="2">GyrI-like domain-containing protein</fullName>
    </submittedName>
</protein>
<dbReference type="Pfam" id="PF06445">
    <property type="entry name" value="GyrI-like"/>
    <property type="match status" value="1"/>
</dbReference>
<dbReference type="SMART" id="SM00871">
    <property type="entry name" value="AraC_E_bind"/>
    <property type="match status" value="1"/>
</dbReference>